<dbReference type="AlphaFoldDB" id="A0A7E5WKL4"/>
<feature type="transmembrane region" description="Helical" evidence="1">
    <location>
        <begin position="29"/>
        <end position="47"/>
    </location>
</feature>
<dbReference type="InParanoid" id="A0A7E5WKL4"/>
<keyword evidence="1" id="KW-0472">Membrane</keyword>
<organism evidence="2 3">
    <name type="scientific">Trichoplusia ni</name>
    <name type="common">Cabbage looper</name>
    <dbReference type="NCBI Taxonomy" id="7111"/>
    <lineage>
        <taxon>Eukaryota</taxon>
        <taxon>Metazoa</taxon>
        <taxon>Ecdysozoa</taxon>
        <taxon>Arthropoda</taxon>
        <taxon>Hexapoda</taxon>
        <taxon>Insecta</taxon>
        <taxon>Pterygota</taxon>
        <taxon>Neoptera</taxon>
        <taxon>Endopterygota</taxon>
        <taxon>Lepidoptera</taxon>
        <taxon>Glossata</taxon>
        <taxon>Ditrysia</taxon>
        <taxon>Noctuoidea</taxon>
        <taxon>Noctuidae</taxon>
        <taxon>Plusiinae</taxon>
        <taxon>Trichoplusia</taxon>
    </lineage>
</organism>
<dbReference type="KEGG" id="tnl:113503059"/>
<keyword evidence="1" id="KW-0812">Transmembrane</keyword>
<dbReference type="RefSeq" id="XP_026740666.1">
    <property type="nucleotide sequence ID" value="XM_026884865.1"/>
</dbReference>
<reference evidence="3" key="1">
    <citation type="submission" date="2025-08" db="UniProtKB">
        <authorList>
            <consortium name="RefSeq"/>
        </authorList>
    </citation>
    <scope>IDENTIFICATION</scope>
</reference>
<name>A0A7E5WKL4_TRINI</name>
<gene>
    <name evidence="3" type="primary">LOC113503059</name>
</gene>
<proteinExistence type="predicted"/>
<accession>A0A7E5WKL4</accession>
<evidence type="ECO:0000313" key="2">
    <source>
        <dbReference type="Proteomes" id="UP000322000"/>
    </source>
</evidence>
<keyword evidence="1" id="KW-1133">Transmembrane helix</keyword>
<sequence>MNKKSQEKNKVFIEINTHFKNVTFVKNKMSKLIISWQLITFIFFLLVRENSGQNFEYQNISIDNNTSCEEFVTNYTFNPETVVDIDWTIFYFWNHNFEETYTIKFSIPTKTLIDRFRVELDDKMKPPVNWSNAELFMETSIDFSGLFIRTNVSGIFIIIPSLAFEYEDTPQLLFSLKYVQPNYLGILNCKYRLCYALAPVDRMPDHHLLEQEAKKLGFHSNFGRTHTAIIPPPPKLMPPPDDRLLDDDDEDEHLELINSENLQLF</sequence>
<dbReference type="Proteomes" id="UP000322000">
    <property type="component" value="Chromosome 18"/>
</dbReference>
<evidence type="ECO:0000256" key="1">
    <source>
        <dbReference type="SAM" id="Phobius"/>
    </source>
</evidence>
<dbReference type="OrthoDB" id="7373637at2759"/>
<dbReference type="GeneID" id="113503059"/>
<protein>
    <submittedName>
        <fullName evidence="3">Uncharacterized protein LOC113503059</fullName>
    </submittedName>
</protein>
<evidence type="ECO:0000313" key="3">
    <source>
        <dbReference type="RefSeq" id="XP_026740666.1"/>
    </source>
</evidence>
<keyword evidence="2" id="KW-1185">Reference proteome</keyword>